<dbReference type="Proteomes" id="UP001169764">
    <property type="component" value="Unassembled WGS sequence"/>
</dbReference>
<evidence type="ECO:0000259" key="2">
    <source>
        <dbReference type="PROSITE" id="PS50930"/>
    </source>
</evidence>
<sequence>MSEMASVRDISAELLVMAGLGLVLGLLGPFGTFAMPVAARVGMWLVMAIGGYACFRPVIGAGRSLAEQAHLPLALAIALACIVAAVPVTLMVAVLFGQGLEPAALTESYPYVLLVGGLATAIQFLLFARTPAPASYAPPISLAAPTEPAPLPAAPPAFLDRLPPHLCRDLLCLEMEDHYVRAHTTLGSTLILMRMRDAVTEVGGVEGERVHRSWWVARTAVAATLRRERATLLTLSNGLEVPVARDSVALLRSRGWL</sequence>
<organism evidence="3 4">
    <name type="scientific">Sphingomonas natans</name>
    <dbReference type="NCBI Taxonomy" id="3063330"/>
    <lineage>
        <taxon>Bacteria</taxon>
        <taxon>Pseudomonadati</taxon>
        <taxon>Pseudomonadota</taxon>
        <taxon>Alphaproteobacteria</taxon>
        <taxon>Sphingomonadales</taxon>
        <taxon>Sphingomonadaceae</taxon>
        <taxon>Sphingomonas</taxon>
    </lineage>
</organism>
<comment type="caution">
    <text evidence="3">The sequence shown here is derived from an EMBL/GenBank/DDBJ whole genome shotgun (WGS) entry which is preliminary data.</text>
</comment>
<dbReference type="InterPro" id="IPR007492">
    <property type="entry name" value="LytTR_DNA-bd_dom"/>
</dbReference>
<name>A0ABT8Y6C9_9SPHN</name>
<proteinExistence type="predicted"/>
<evidence type="ECO:0000313" key="4">
    <source>
        <dbReference type="Proteomes" id="UP001169764"/>
    </source>
</evidence>
<protein>
    <submittedName>
        <fullName evidence="3">LytTR family DNA-binding domain-containing protein</fullName>
    </submittedName>
</protein>
<dbReference type="SMART" id="SM00850">
    <property type="entry name" value="LytTR"/>
    <property type="match status" value="1"/>
</dbReference>
<dbReference type="GO" id="GO:0003677">
    <property type="term" value="F:DNA binding"/>
    <property type="evidence" value="ECO:0007669"/>
    <property type="project" value="UniProtKB-KW"/>
</dbReference>
<keyword evidence="4" id="KW-1185">Reference proteome</keyword>
<feature type="transmembrane region" description="Helical" evidence="1">
    <location>
        <begin position="41"/>
        <end position="59"/>
    </location>
</feature>
<feature type="transmembrane region" description="Helical" evidence="1">
    <location>
        <begin position="108"/>
        <end position="128"/>
    </location>
</feature>
<accession>A0ABT8Y6C9</accession>
<feature type="domain" description="HTH LytTR-type" evidence="2">
    <location>
        <begin position="168"/>
        <end position="257"/>
    </location>
</feature>
<feature type="transmembrane region" description="Helical" evidence="1">
    <location>
        <begin position="12"/>
        <end position="35"/>
    </location>
</feature>
<dbReference type="Pfam" id="PF04397">
    <property type="entry name" value="LytTR"/>
    <property type="match status" value="1"/>
</dbReference>
<gene>
    <name evidence="3" type="ORF">Q4F19_05725</name>
</gene>
<reference evidence="3" key="1">
    <citation type="submission" date="2023-07" db="EMBL/GenBank/DDBJ databases">
        <authorList>
            <person name="Kim M."/>
        </authorList>
    </citation>
    <scope>NUCLEOTIDE SEQUENCE</scope>
    <source>
        <strain evidence="3">BIUV-7</strain>
    </source>
</reference>
<evidence type="ECO:0000256" key="1">
    <source>
        <dbReference type="SAM" id="Phobius"/>
    </source>
</evidence>
<keyword evidence="1" id="KW-0472">Membrane</keyword>
<keyword evidence="1" id="KW-1133">Transmembrane helix</keyword>
<keyword evidence="1" id="KW-0812">Transmembrane</keyword>
<dbReference type="RefSeq" id="WP_303540616.1">
    <property type="nucleotide sequence ID" value="NZ_JAUOTP010000002.1"/>
</dbReference>
<dbReference type="EMBL" id="JAUOTP010000002">
    <property type="protein sequence ID" value="MDO6413873.1"/>
    <property type="molecule type" value="Genomic_DNA"/>
</dbReference>
<evidence type="ECO:0000313" key="3">
    <source>
        <dbReference type="EMBL" id="MDO6413873.1"/>
    </source>
</evidence>
<feature type="transmembrane region" description="Helical" evidence="1">
    <location>
        <begin position="71"/>
        <end position="96"/>
    </location>
</feature>
<keyword evidence="3" id="KW-0238">DNA-binding</keyword>
<dbReference type="PROSITE" id="PS50930">
    <property type="entry name" value="HTH_LYTTR"/>
    <property type="match status" value="1"/>
</dbReference>